<dbReference type="EMBL" id="REGN01002238">
    <property type="protein sequence ID" value="RNA29331.1"/>
    <property type="molecule type" value="Genomic_DNA"/>
</dbReference>
<comment type="caution">
    <text evidence="1">The sequence shown here is derived from an EMBL/GenBank/DDBJ whole genome shotgun (WGS) entry which is preliminary data.</text>
</comment>
<dbReference type="Proteomes" id="UP000276133">
    <property type="component" value="Unassembled WGS sequence"/>
</dbReference>
<proteinExistence type="predicted"/>
<gene>
    <name evidence="1" type="ORF">BpHYR1_030534</name>
</gene>
<organism evidence="1 2">
    <name type="scientific">Brachionus plicatilis</name>
    <name type="common">Marine rotifer</name>
    <name type="synonym">Brachionus muelleri</name>
    <dbReference type="NCBI Taxonomy" id="10195"/>
    <lineage>
        <taxon>Eukaryota</taxon>
        <taxon>Metazoa</taxon>
        <taxon>Spiralia</taxon>
        <taxon>Gnathifera</taxon>
        <taxon>Rotifera</taxon>
        <taxon>Eurotatoria</taxon>
        <taxon>Monogononta</taxon>
        <taxon>Pseudotrocha</taxon>
        <taxon>Ploima</taxon>
        <taxon>Brachionidae</taxon>
        <taxon>Brachionus</taxon>
    </lineage>
</organism>
<sequence>MSIEDPFPELNNDNQPGYVIDNDRLNCLTSLTRASLNSESEENDFTEKLFRSLLNEKDLSSTI</sequence>
<evidence type="ECO:0000313" key="2">
    <source>
        <dbReference type="Proteomes" id="UP000276133"/>
    </source>
</evidence>
<name>A0A3M7S0H4_BRAPC</name>
<keyword evidence="2" id="KW-1185">Reference proteome</keyword>
<protein>
    <submittedName>
        <fullName evidence="1">Uncharacterized protein</fullName>
    </submittedName>
</protein>
<evidence type="ECO:0000313" key="1">
    <source>
        <dbReference type="EMBL" id="RNA29331.1"/>
    </source>
</evidence>
<reference evidence="1 2" key="1">
    <citation type="journal article" date="2018" name="Sci. Rep.">
        <title>Genomic signatures of local adaptation to the degree of environmental predictability in rotifers.</title>
        <authorList>
            <person name="Franch-Gras L."/>
            <person name="Hahn C."/>
            <person name="Garcia-Roger E.M."/>
            <person name="Carmona M.J."/>
            <person name="Serra M."/>
            <person name="Gomez A."/>
        </authorList>
    </citation>
    <scope>NUCLEOTIDE SEQUENCE [LARGE SCALE GENOMIC DNA]</scope>
    <source>
        <strain evidence="1">HYR1</strain>
    </source>
</reference>
<dbReference type="AlphaFoldDB" id="A0A3M7S0H4"/>
<accession>A0A3M7S0H4</accession>